<reference evidence="1" key="1">
    <citation type="submission" date="2021-11" db="EMBL/GenBank/DDBJ databases">
        <authorList>
            <person name="Schell T."/>
        </authorList>
    </citation>
    <scope>NUCLEOTIDE SEQUENCE</scope>
    <source>
        <strain evidence="1">M5</strain>
    </source>
</reference>
<evidence type="ECO:0000313" key="1">
    <source>
        <dbReference type="EMBL" id="CAH0112604.1"/>
    </source>
</evidence>
<dbReference type="InterPro" id="IPR006594">
    <property type="entry name" value="LisH"/>
</dbReference>
<protein>
    <recommendedName>
        <fullName evidence="3">LisH domain-containing protein</fullName>
    </recommendedName>
</protein>
<dbReference type="AlphaFoldDB" id="A0A8J2S3D9"/>
<evidence type="ECO:0000313" key="2">
    <source>
        <dbReference type="Proteomes" id="UP000789390"/>
    </source>
</evidence>
<gene>
    <name evidence="1" type="ORF">DGAL_LOCUS16339</name>
</gene>
<dbReference type="Proteomes" id="UP000789390">
    <property type="component" value="Unassembled WGS sequence"/>
</dbReference>
<accession>A0A8J2S3D9</accession>
<proteinExistence type="predicted"/>
<organism evidence="1 2">
    <name type="scientific">Daphnia galeata</name>
    <dbReference type="NCBI Taxonomy" id="27404"/>
    <lineage>
        <taxon>Eukaryota</taxon>
        <taxon>Metazoa</taxon>
        <taxon>Ecdysozoa</taxon>
        <taxon>Arthropoda</taxon>
        <taxon>Crustacea</taxon>
        <taxon>Branchiopoda</taxon>
        <taxon>Diplostraca</taxon>
        <taxon>Cladocera</taxon>
        <taxon>Anomopoda</taxon>
        <taxon>Daphniidae</taxon>
        <taxon>Daphnia</taxon>
    </lineage>
</organism>
<dbReference type="PROSITE" id="PS50896">
    <property type="entry name" value="LISH"/>
    <property type="match status" value="1"/>
</dbReference>
<dbReference type="OrthoDB" id="5970631at2759"/>
<evidence type="ECO:0008006" key="3">
    <source>
        <dbReference type="Google" id="ProtNLM"/>
    </source>
</evidence>
<name>A0A8J2S3D9_9CRUS</name>
<sequence>MTDVPFKGDRLKEKGILGELQAFLRMKMVEKLQTTELASTSKQVKFSPKNDAINIMVYEYLKHHKMFYTSSVFASECLSIQQSSTEYLDNCEWKDILNSLGVTIPEDCDNVRAINDGKTCLLNWVVDTFGKKSLARPMKTNLANALTTALKH</sequence>
<comment type="caution">
    <text evidence="1">The sequence shown here is derived from an EMBL/GenBank/DDBJ whole genome shotgun (WGS) entry which is preliminary data.</text>
</comment>
<keyword evidence="2" id="KW-1185">Reference proteome</keyword>
<dbReference type="EMBL" id="CAKKLH010000328">
    <property type="protein sequence ID" value="CAH0112604.1"/>
    <property type="molecule type" value="Genomic_DNA"/>
</dbReference>